<evidence type="ECO:0000313" key="2">
    <source>
        <dbReference type="EMBL" id="MBP1991575.1"/>
    </source>
</evidence>
<reference evidence="2 3" key="1">
    <citation type="submission" date="2021-03" db="EMBL/GenBank/DDBJ databases">
        <title>Genomic Encyclopedia of Type Strains, Phase IV (KMG-IV): sequencing the most valuable type-strain genomes for metagenomic binning, comparative biology and taxonomic classification.</title>
        <authorList>
            <person name="Goeker M."/>
        </authorList>
    </citation>
    <scope>NUCLEOTIDE SEQUENCE [LARGE SCALE GENOMIC DNA]</scope>
    <source>
        <strain evidence="2 3">DSM 26048</strain>
    </source>
</reference>
<dbReference type="Proteomes" id="UP001519287">
    <property type="component" value="Unassembled WGS sequence"/>
</dbReference>
<feature type="region of interest" description="Disordered" evidence="1">
    <location>
        <begin position="1"/>
        <end position="23"/>
    </location>
</feature>
<proteinExistence type="predicted"/>
<sequence>MNDRPGGKGGRPHNPSEQWNGDDCCTEIHFKNQETFL</sequence>
<organism evidence="2 3">
    <name type="scientific">Paenibacillus eucommiae</name>
    <dbReference type="NCBI Taxonomy" id="1355755"/>
    <lineage>
        <taxon>Bacteria</taxon>
        <taxon>Bacillati</taxon>
        <taxon>Bacillota</taxon>
        <taxon>Bacilli</taxon>
        <taxon>Bacillales</taxon>
        <taxon>Paenibacillaceae</taxon>
        <taxon>Paenibacillus</taxon>
    </lineage>
</organism>
<comment type="caution">
    <text evidence="2">The sequence shown here is derived from an EMBL/GenBank/DDBJ whole genome shotgun (WGS) entry which is preliminary data.</text>
</comment>
<keyword evidence="3" id="KW-1185">Reference proteome</keyword>
<name>A0ABS4IVG9_9BACL</name>
<dbReference type="EMBL" id="JAGGLB010000009">
    <property type="protein sequence ID" value="MBP1991575.1"/>
    <property type="molecule type" value="Genomic_DNA"/>
</dbReference>
<protein>
    <submittedName>
        <fullName evidence="2">Uncharacterized protein</fullName>
    </submittedName>
</protein>
<evidence type="ECO:0000256" key="1">
    <source>
        <dbReference type="SAM" id="MobiDB-lite"/>
    </source>
</evidence>
<accession>A0ABS4IVG9</accession>
<gene>
    <name evidence="2" type="ORF">J2Z66_003182</name>
</gene>
<evidence type="ECO:0000313" key="3">
    <source>
        <dbReference type="Proteomes" id="UP001519287"/>
    </source>
</evidence>